<feature type="region of interest" description="Disordered" evidence="12">
    <location>
        <begin position="542"/>
        <end position="564"/>
    </location>
</feature>
<feature type="compositionally biased region" description="Basic residues" evidence="12">
    <location>
        <begin position="7"/>
        <end position="20"/>
    </location>
</feature>
<sequence>MEFAAIKRGKSRKKRGHLKKRRREQIKFEVKLAKHREFVLERSNISLAKEKFIGNTMQANSFWENYTVAQEWQKRHSVTWWRTRCIALEHENQRLRDVLKSLVCQNAQGSSSKVDKKKRYKQQQRNVEGEEEETASNEETENLEFHVNEDMMSFLEQSMRHKIELKQRRESELVIEKAKEDDEDGCIQGGATWIHARNSNAKLLYGEASPTILAMETALQTTVDRHKDKAKPQYWPIIPLKPISFSLPSKRRRKSIDGTGEEEEKKEESRESRRIRRRTITEKIKRSRKNVDYKEDGGGNDDDEDNEEEEKEEKKKSLSSISWFRASLDQCEVCTTFGTGVEEARRADRGMSADGKSVLRIPGAQVGWKAANELNEERNEKSVRREKEEEIAAEGNGLEMENGKVEIIARDGGGGGGDGGGGTRMPHLLLFLVLGATFAPGTWSELVRYLEVSENARPGTRVGFIDADSPPYLIVSVSGSAVDSDLTVDHATGEIRTKVALDRETRPSYSLVALPQNIQVVVKVLDENDNAPTFPVDHVDVEFPENSPRDAKRALPPAKDPDLGQYSTQRYEIVSGNHGDAFRLSQHRGRDGVLYLDLQNTGSLDREARSQYHLVIEALDGGGPPLRTRLHVNVTVQDVNDNPPIFNQTRYVASIPENATVGTPVLAVNATDSDAGDNGRIEYSINRRQSDREEMFRIDPETGMVYVNKAPLDREEKPVYDLSVEATDAGTPPLRAVRTFRLLVTDVNDNAPKFAQERYEAHLLEASEPGTPVLKVTATDLDEGANSAIKYSLLNSTWFTIDDTSGLISTRTHVDCEADPAPILVVIATDSGRPPLSSSATVRVTVHDLNDNEPIFEKPLYNATVPEDMPVGRCFLKVL</sequence>
<keyword evidence="8" id="KW-1133">Transmembrane helix</keyword>
<evidence type="ECO:0000256" key="6">
    <source>
        <dbReference type="ARBA" id="ARBA00022837"/>
    </source>
</evidence>
<feature type="compositionally biased region" description="Acidic residues" evidence="12">
    <location>
        <begin position="298"/>
        <end position="311"/>
    </location>
</feature>
<dbReference type="AlphaFoldDB" id="A0A0L7RDX6"/>
<feature type="region of interest" description="Disordered" evidence="12">
    <location>
        <begin position="113"/>
        <end position="139"/>
    </location>
</feature>
<keyword evidence="9" id="KW-0472">Membrane</keyword>
<dbReference type="PROSITE" id="PS50268">
    <property type="entry name" value="CADHERIN_2"/>
    <property type="match status" value="4"/>
</dbReference>
<evidence type="ECO:0000256" key="8">
    <source>
        <dbReference type="ARBA" id="ARBA00022989"/>
    </source>
</evidence>
<dbReference type="CDD" id="cd11304">
    <property type="entry name" value="Cadherin_repeat"/>
    <property type="match status" value="4"/>
</dbReference>
<keyword evidence="2" id="KW-1003">Cell membrane</keyword>
<evidence type="ECO:0000256" key="10">
    <source>
        <dbReference type="ARBA" id="ARBA00023180"/>
    </source>
</evidence>
<evidence type="ECO:0000313" key="15">
    <source>
        <dbReference type="Proteomes" id="UP000053825"/>
    </source>
</evidence>
<organism evidence="14 15">
    <name type="scientific">Habropoda laboriosa</name>
    <dbReference type="NCBI Taxonomy" id="597456"/>
    <lineage>
        <taxon>Eukaryota</taxon>
        <taxon>Metazoa</taxon>
        <taxon>Ecdysozoa</taxon>
        <taxon>Arthropoda</taxon>
        <taxon>Hexapoda</taxon>
        <taxon>Insecta</taxon>
        <taxon>Pterygota</taxon>
        <taxon>Neoptera</taxon>
        <taxon>Endopterygota</taxon>
        <taxon>Hymenoptera</taxon>
        <taxon>Apocrita</taxon>
        <taxon>Aculeata</taxon>
        <taxon>Apoidea</taxon>
        <taxon>Anthophila</taxon>
        <taxon>Apidae</taxon>
        <taxon>Habropoda</taxon>
    </lineage>
</organism>
<dbReference type="InterPro" id="IPR002126">
    <property type="entry name" value="Cadherin-like_dom"/>
</dbReference>
<dbReference type="InterPro" id="IPR020894">
    <property type="entry name" value="Cadherin_CS"/>
</dbReference>
<evidence type="ECO:0000256" key="3">
    <source>
        <dbReference type="ARBA" id="ARBA00022692"/>
    </source>
</evidence>
<evidence type="ECO:0000256" key="7">
    <source>
        <dbReference type="ARBA" id="ARBA00022889"/>
    </source>
</evidence>
<evidence type="ECO:0000256" key="5">
    <source>
        <dbReference type="ARBA" id="ARBA00022737"/>
    </source>
</evidence>
<dbReference type="PANTHER" id="PTHR24025">
    <property type="entry name" value="DESMOGLEIN FAMILY MEMBER"/>
    <property type="match status" value="1"/>
</dbReference>
<feature type="domain" description="Cadherin" evidence="13">
    <location>
        <begin position="444"/>
        <end position="534"/>
    </location>
</feature>
<dbReference type="GO" id="GO:0000387">
    <property type="term" value="P:spliceosomal snRNP assembly"/>
    <property type="evidence" value="ECO:0007669"/>
    <property type="project" value="InterPro"/>
</dbReference>
<gene>
    <name evidence="14" type="ORF">WH47_09567</name>
</gene>
<dbReference type="SMART" id="SM00112">
    <property type="entry name" value="CA"/>
    <property type="match status" value="4"/>
</dbReference>
<dbReference type="GO" id="GO:0007156">
    <property type="term" value="P:homophilic cell adhesion via plasma membrane adhesion molecules"/>
    <property type="evidence" value="ECO:0007669"/>
    <property type="project" value="InterPro"/>
</dbReference>
<protein>
    <submittedName>
        <fullName evidence="14">Protein dachsous</fullName>
    </submittedName>
</protein>
<evidence type="ECO:0000256" key="1">
    <source>
        <dbReference type="ARBA" id="ARBA00004251"/>
    </source>
</evidence>
<dbReference type="InterPro" id="IPR015919">
    <property type="entry name" value="Cadherin-like_sf"/>
</dbReference>
<proteinExistence type="predicted"/>
<dbReference type="PRINTS" id="PR00205">
    <property type="entry name" value="CADHERIN"/>
</dbReference>
<feature type="compositionally biased region" description="Basic and acidic residues" evidence="12">
    <location>
        <begin position="542"/>
        <end position="553"/>
    </location>
</feature>
<feature type="domain" description="Cadherin" evidence="13">
    <location>
        <begin position="755"/>
        <end position="856"/>
    </location>
</feature>
<dbReference type="GO" id="GO:0005911">
    <property type="term" value="C:cell-cell junction"/>
    <property type="evidence" value="ECO:0007669"/>
    <property type="project" value="TreeGrafter"/>
</dbReference>
<dbReference type="Proteomes" id="UP000053825">
    <property type="component" value="Unassembled WGS sequence"/>
</dbReference>
<reference evidence="14 15" key="1">
    <citation type="submission" date="2015-07" db="EMBL/GenBank/DDBJ databases">
        <title>The genome of Habropoda laboriosa.</title>
        <authorList>
            <person name="Pan H."/>
            <person name="Kapheim K."/>
        </authorList>
    </citation>
    <scope>NUCLEOTIDE SEQUENCE [LARGE SCALE GENOMIC DNA]</scope>
    <source>
        <strain evidence="14">0110345459</strain>
    </source>
</reference>
<dbReference type="SUPFAM" id="SSF49313">
    <property type="entry name" value="Cadherin-like"/>
    <property type="match status" value="4"/>
</dbReference>
<feature type="region of interest" description="Disordered" evidence="12">
    <location>
        <begin position="249"/>
        <end position="275"/>
    </location>
</feature>
<feature type="compositionally biased region" description="Acidic residues" evidence="12">
    <location>
        <begin position="129"/>
        <end position="139"/>
    </location>
</feature>
<dbReference type="InterPro" id="IPR050971">
    <property type="entry name" value="Cadherin-domain_protein"/>
</dbReference>
<evidence type="ECO:0000256" key="11">
    <source>
        <dbReference type="PROSITE-ProRule" id="PRU00043"/>
    </source>
</evidence>
<name>A0A0L7RDX6_9HYME</name>
<dbReference type="PROSITE" id="PS00232">
    <property type="entry name" value="CADHERIN_1"/>
    <property type="match status" value="2"/>
</dbReference>
<keyword evidence="3" id="KW-0812">Transmembrane</keyword>
<evidence type="ECO:0000256" key="9">
    <source>
        <dbReference type="ARBA" id="ARBA00023136"/>
    </source>
</evidence>
<dbReference type="STRING" id="597456.A0A0L7RDX6"/>
<evidence type="ECO:0000256" key="12">
    <source>
        <dbReference type="SAM" id="MobiDB-lite"/>
    </source>
</evidence>
<keyword evidence="15" id="KW-1185">Reference proteome</keyword>
<dbReference type="FunFam" id="2.60.40.60:FF:000020">
    <property type="entry name" value="Dachsous cadherin-related 1b"/>
    <property type="match status" value="2"/>
</dbReference>
<keyword evidence="5" id="KW-0677">Repeat</keyword>
<dbReference type="InterPro" id="IPR034754">
    <property type="entry name" value="GEMIN8"/>
</dbReference>
<feature type="domain" description="Cadherin" evidence="13">
    <location>
        <begin position="647"/>
        <end position="754"/>
    </location>
</feature>
<dbReference type="GO" id="GO:0005509">
    <property type="term" value="F:calcium ion binding"/>
    <property type="evidence" value="ECO:0007669"/>
    <property type="project" value="UniProtKB-UniRule"/>
</dbReference>
<dbReference type="FunFam" id="2.60.40.60:FF:000007">
    <property type="entry name" value="Protocadherin alpha 2"/>
    <property type="match status" value="1"/>
</dbReference>
<dbReference type="PANTHER" id="PTHR24025:SF23">
    <property type="entry name" value="NEURAL-CADHERIN"/>
    <property type="match status" value="1"/>
</dbReference>
<comment type="subcellular location">
    <subcellularLocation>
        <location evidence="1">Cell membrane</location>
        <topology evidence="1">Single-pass type I membrane protein</topology>
    </subcellularLocation>
</comment>
<evidence type="ECO:0000256" key="4">
    <source>
        <dbReference type="ARBA" id="ARBA00022729"/>
    </source>
</evidence>
<dbReference type="GO" id="GO:0032797">
    <property type="term" value="C:SMN complex"/>
    <property type="evidence" value="ECO:0007669"/>
    <property type="project" value="InterPro"/>
</dbReference>
<dbReference type="Pfam" id="PF15348">
    <property type="entry name" value="GEMIN8"/>
    <property type="match status" value="1"/>
</dbReference>
<feature type="region of interest" description="Disordered" evidence="12">
    <location>
        <begin position="289"/>
        <end position="319"/>
    </location>
</feature>
<keyword evidence="10" id="KW-0325">Glycoprotein</keyword>
<dbReference type="GO" id="GO:0005886">
    <property type="term" value="C:plasma membrane"/>
    <property type="evidence" value="ECO:0007669"/>
    <property type="project" value="UniProtKB-SubCell"/>
</dbReference>
<dbReference type="GO" id="GO:0009653">
    <property type="term" value="P:anatomical structure morphogenesis"/>
    <property type="evidence" value="ECO:0007669"/>
    <property type="project" value="UniProtKB-ARBA"/>
</dbReference>
<evidence type="ECO:0000313" key="14">
    <source>
        <dbReference type="EMBL" id="KOC69010.1"/>
    </source>
</evidence>
<dbReference type="Gene3D" id="2.60.40.60">
    <property type="entry name" value="Cadherins"/>
    <property type="match status" value="4"/>
</dbReference>
<feature type="region of interest" description="Disordered" evidence="12">
    <location>
        <begin position="1"/>
        <end position="20"/>
    </location>
</feature>
<dbReference type="OrthoDB" id="5989213at2759"/>
<keyword evidence="4" id="KW-0732">Signal</keyword>
<accession>A0A0L7RDX6</accession>
<evidence type="ECO:0000259" key="13">
    <source>
        <dbReference type="PROSITE" id="PS50268"/>
    </source>
</evidence>
<keyword evidence="6 11" id="KW-0106">Calcium</keyword>
<keyword evidence="7" id="KW-0130">Cell adhesion</keyword>
<dbReference type="Pfam" id="PF00028">
    <property type="entry name" value="Cadherin"/>
    <property type="match status" value="3"/>
</dbReference>
<evidence type="ECO:0000256" key="2">
    <source>
        <dbReference type="ARBA" id="ARBA00022475"/>
    </source>
</evidence>
<dbReference type="GO" id="GO:0060429">
    <property type="term" value="P:epithelium development"/>
    <property type="evidence" value="ECO:0007669"/>
    <property type="project" value="UniProtKB-ARBA"/>
</dbReference>
<feature type="domain" description="Cadherin" evidence="13">
    <location>
        <begin position="541"/>
        <end position="646"/>
    </location>
</feature>
<dbReference type="EMBL" id="KQ414613">
    <property type="protein sequence ID" value="KOC69010.1"/>
    <property type="molecule type" value="Genomic_DNA"/>
</dbReference>